<protein>
    <recommendedName>
        <fullName evidence="1">SnoaL-like domain-containing protein</fullName>
    </recommendedName>
</protein>
<dbReference type="InterPro" id="IPR037401">
    <property type="entry name" value="SnoaL-like"/>
</dbReference>
<dbReference type="InterPro" id="IPR032710">
    <property type="entry name" value="NTF2-like_dom_sf"/>
</dbReference>
<accession>A0ABX0TUU9</accession>
<evidence type="ECO:0000313" key="3">
    <source>
        <dbReference type="Proteomes" id="UP000727456"/>
    </source>
</evidence>
<evidence type="ECO:0000259" key="1">
    <source>
        <dbReference type="Pfam" id="PF13577"/>
    </source>
</evidence>
<dbReference type="SUPFAM" id="SSF54427">
    <property type="entry name" value="NTF2-like"/>
    <property type="match status" value="1"/>
</dbReference>
<proteinExistence type="predicted"/>
<dbReference type="Proteomes" id="UP000727456">
    <property type="component" value="Unassembled WGS sequence"/>
</dbReference>
<name>A0ABX0TUU9_9SPHN</name>
<dbReference type="Gene3D" id="3.10.450.50">
    <property type="match status" value="1"/>
</dbReference>
<comment type="caution">
    <text evidence="2">The sequence shown here is derived from an EMBL/GenBank/DDBJ whole genome shotgun (WGS) entry which is preliminary data.</text>
</comment>
<dbReference type="Pfam" id="PF13577">
    <property type="entry name" value="SnoaL_4"/>
    <property type="match status" value="1"/>
</dbReference>
<keyword evidence="3" id="KW-1185">Reference proteome</keyword>
<feature type="domain" description="SnoaL-like" evidence="1">
    <location>
        <begin position="2"/>
        <end position="110"/>
    </location>
</feature>
<gene>
    <name evidence="2" type="ORF">FHS31_002915</name>
</gene>
<reference evidence="2 3" key="1">
    <citation type="submission" date="2020-03" db="EMBL/GenBank/DDBJ databases">
        <title>Genomic Encyclopedia of Type Strains, Phase III (KMG-III): the genomes of soil and plant-associated and newly described type strains.</title>
        <authorList>
            <person name="Whitman W."/>
        </authorList>
    </citation>
    <scope>NUCLEOTIDE SEQUENCE [LARGE SCALE GENOMIC DNA]</scope>
    <source>
        <strain evidence="2 3">CECT 8804</strain>
    </source>
</reference>
<organism evidence="2 3">
    <name type="scientific">Sphingomonas vulcanisoli</name>
    <dbReference type="NCBI Taxonomy" id="1658060"/>
    <lineage>
        <taxon>Bacteria</taxon>
        <taxon>Pseudomonadati</taxon>
        <taxon>Pseudomonadota</taxon>
        <taxon>Alphaproteobacteria</taxon>
        <taxon>Sphingomonadales</taxon>
        <taxon>Sphingomonadaceae</taxon>
        <taxon>Sphingomonas</taxon>
    </lineage>
</organism>
<evidence type="ECO:0000313" key="2">
    <source>
        <dbReference type="EMBL" id="NIJ09283.1"/>
    </source>
</evidence>
<dbReference type="EMBL" id="JAAOZC010000009">
    <property type="protein sequence ID" value="NIJ09283.1"/>
    <property type="molecule type" value="Genomic_DNA"/>
</dbReference>
<sequence>MSHFSHFLDHDRGACWADLFTTDGVFECADGNRLCGAAELATLPSMVNERGHGAWRHLITAPIIQRCNTRKEMSVHAYCQVLDMDENSAVAAFYDLDLTLRHAARWRISHALARRVGVSVSANIGAAAMANTASAQRSLQ</sequence>